<dbReference type="Proteomes" id="UP001241758">
    <property type="component" value="Unassembled WGS sequence"/>
</dbReference>
<dbReference type="EMBL" id="JASCTH010000029">
    <property type="protein sequence ID" value="MDI6104013.1"/>
    <property type="molecule type" value="Genomic_DNA"/>
</dbReference>
<sequence length="308" mass="33901">MTDAAQPYTAESPFFGPELEDVRTRFDEAMRAVPELCHLSHYTQADWDFTLGTVPDDGYQTMASTLIAALTRLGRTLAEAGTGALLRCVAHSDGGAVFCNTFQQGEHVVGVALDPDSRHSLRDVPTLRADMAIAELVTEVRRSVGQQGQNPGGFNIVKAPTDPLAWEPPADADGDLRSRVAAVLDPGDLQFVTLIQDGEAVLETDVFGERAAARFFRAGYTPARRRDFYRWLAPLLDSHAREIGRIVYPAIGRGLRRLTLDVQRGAIYYRKIDDCLYLVGVTLNQEGVIVADLKSEWLSRPPDSWAGR</sequence>
<evidence type="ECO:0000313" key="2">
    <source>
        <dbReference type="Proteomes" id="UP001241758"/>
    </source>
</evidence>
<organism evidence="1 2">
    <name type="scientific">Actinoplanes sandaracinus</name>
    <dbReference type="NCBI Taxonomy" id="3045177"/>
    <lineage>
        <taxon>Bacteria</taxon>
        <taxon>Bacillati</taxon>
        <taxon>Actinomycetota</taxon>
        <taxon>Actinomycetes</taxon>
        <taxon>Micromonosporales</taxon>
        <taxon>Micromonosporaceae</taxon>
        <taxon>Actinoplanes</taxon>
    </lineage>
</organism>
<name>A0ABT6WW89_9ACTN</name>
<protein>
    <submittedName>
        <fullName evidence="1">Uncharacterized protein</fullName>
    </submittedName>
</protein>
<reference evidence="1 2" key="1">
    <citation type="submission" date="2023-05" db="EMBL/GenBank/DDBJ databases">
        <title>Actinoplanes sp. NEAU-A12 genome sequencing.</title>
        <authorList>
            <person name="Wang Z.-S."/>
        </authorList>
    </citation>
    <scope>NUCLEOTIDE SEQUENCE [LARGE SCALE GENOMIC DNA]</scope>
    <source>
        <strain evidence="1 2">NEAU-A12</strain>
    </source>
</reference>
<accession>A0ABT6WW89</accession>
<keyword evidence="2" id="KW-1185">Reference proteome</keyword>
<gene>
    <name evidence="1" type="ORF">QLQ12_36030</name>
</gene>
<comment type="caution">
    <text evidence="1">The sequence shown here is derived from an EMBL/GenBank/DDBJ whole genome shotgun (WGS) entry which is preliminary data.</text>
</comment>
<evidence type="ECO:0000313" key="1">
    <source>
        <dbReference type="EMBL" id="MDI6104013.1"/>
    </source>
</evidence>
<proteinExistence type="predicted"/>
<dbReference type="RefSeq" id="WP_282765268.1">
    <property type="nucleotide sequence ID" value="NZ_JASCTH010000029.1"/>
</dbReference>